<dbReference type="EMBL" id="JAVRRG010000192">
    <property type="protein sequence ID" value="KAK5079492.1"/>
    <property type="molecule type" value="Genomic_DNA"/>
</dbReference>
<dbReference type="Gene3D" id="3.40.50.1820">
    <property type="entry name" value="alpha/beta hydrolase"/>
    <property type="match status" value="1"/>
</dbReference>
<keyword evidence="2" id="KW-1185">Reference proteome</keyword>
<reference evidence="1 2" key="1">
    <citation type="submission" date="2023-08" db="EMBL/GenBank/DDBJ databases">
        <title>Black Yeasts Isolated from many extreme environments.</title>
        <authorList>
            <person name="Coleine C."/>
            <person name="Stajich J.E."/>
            <person name="Selbmann L."/>
        </authorList>
    </citation>
    <scope>NUCLEOTIDE SEQUENCE [LARGE SCALE GENOMIC DNA]</scope>
    <source>
        <strain evidence="1 2">CCFEE 5885</strain>
    </source>
</reference>
<evidence type="ECO:0000313" key="2">
    <source>
        <dbReference type="Proteomes" id="UP001345013"/>
    </source>
</evidence>
<proteinExistence type="predicted"/>
<protein>
    <submittedName>
        <fullName evidence="1">Uncharacterized protein</fullName>
    </submittedName>
</protein>
<organism evidence="1 2">
    <name type="scientific">Lithohypha guttulata</name>
    <dbReference type="NCBI Taxonomy" id="1690604"/>
    <lineage>
        <taxon>Eukaryota</taxon>
        <taxon>Fungi</taxon>
        <taxon>Dikarya</taxon>
        <taxon>Ascomycota</taxon>
        <taxon>Pezizomycotina</taxon>
        <taxon>Eurotiomycetes</taxon>
        <taxon>Chaetothyriomycetidae</taxon>
        <taxon>Chaetothyriales</taxon>
        <taxon>Trichomeriaceae</taxon>
        <taxon>Lithohypha</taxon>
    </lineage>
</organism>
<evidence type="ECO:0000313" key="1">
    <source>
        <dbReference type="EMBL" id="KAK5079492.1"/>
    </source>
</evidence>
<dbReference type="InterPro" id="IPR029058">
    <property type="entry name" value="AB_hydrolase_fold"/>
</dbReference>
<accession>A0ABR0JXM3</accession>
<sequence>MAGQMEPPYNFSSLTKDLNGIFNHEDITKTISIGHGWNSLVAQRVCLQAPERVAGLNMLNVACNTPLNQPFDLDGLNDLAAQVYGYFFTFEEGTRLMSENPERL</sequence>
<name>A0ABR0JXM3_9EURO</name>
<dbReference type="SUPFAM" id="SSF53474">
    <property type="entry name" value="alpha/beta-Hydrolases"/>
    <property type="match status" value="1"/>
</dbReference>
<dbReference type="Proteomes" id="UP001345013">
    <property type="component" value="Unassembled WGS sequence"/>
</dbReference>
<comment type="caution">
    <text evidence="1">The sequence shown here is derived from an EMBL/GenBank/DDBJ whole genome shotgun (WGS) entry which is preliminary data.</text>
</comment>
<gene>
    <name evidence="1" type="ORF">LTR24_009220</name>
</gene>